<dbReference type="Proteomes" id="UP001148737">
    <property type="component" value="Unassembled WGS sequence"/>
</dbReference>
<sequence>MATQETQVEMVVRLLREIPEGDRLILLQNELSRIANGDQSPLPAKRGRRQNRASDHSAGETPSPGASGSTTSFLCCFCGEKGLVLSCSRKNDLKRHMNEFHHIVSNYRCPIQQCGQVFETRKAFTKHIKTNADHRNMLNGNELEKYEFPVDQSVVFACGYHDCHFLLETPPSLPDGQATFRRYLDHVMRHYDNSPTCEAWTLSTRIRNLLRQTGLQDSLQKMGGPASLDPLSWGYESSEVLRRALEKRGWSDADELMKHALVLGSTAELGGSSAFTSAPASKPGLSLQQRGGAFTRRRRVAAIRTHGSRHLHEPNAAEYVGAAEHLPQSEVPHYSAMPENFMAATSVAATQNLAPEGNIYQNAAAEYLTNGNIMMPDATPSPLGYQSSVHTTPPTPVSDFVNSGYSLPNHEVFMGAQGIDPEMYGGMALQGGTQENGEPGAADDDMDDIYER</sequence>
<protein>
    <submittedName>
        <fullName evidence="1">Uncharacterized protein</fullName>
    </submittedName>
</protein>
<evidence type="ECO:0000313" key="2">
    <source>
        <dbReference type="Proteomes" id="UP001148737"/>
    </source>
</evidence>
<proteinExistence type="predicted"/>
<accession>A0ACC1QL20</accession>
<comment type="caution">
    <text evidence="1">The sequence shown here is derived from an EMBL/GenBank/DDBJ whole genome shotgun (WGS) entry which is preliminary data.</text>
</comment>
<gene>
    <name evidence="1" type="ORF">NLG97_g7704</name>
</gene>
<name>A0ACC1QL20_9HYPO</name>
<keyword evidence="2" id="KW-1185">Reference proteome</keyword>
<evidence type="ECO:0000313" key="1">
    <source>
        <dbReference type="EMBL" id="KAJ3481907.1"/>
    </source>
</evidence>
<organism evidence="1 2">
    <name type="scientific">Lecanicillium saksenae</name>
    <dbReference type="NCBI Taxonomy" id="468837"/>
    <lineage>
        <taxon>Eukaryota</taxon>
        <taxon>Fungi</taxon>
        <taxon>Dikarya</taxon>
        <taxon>Ascomycota</taxon>
        <taxon>Pezizomycotina</taxon>
        <taxon>Sordariomycetes</taxon>
        <taxon>Hypocreomycetidae</taxon>
        <taxon>Hypocreales</taxon>
        <taxon>Cordycipitaceae</taxon>
        <taxon>Lecanicillium</taxon>
    </lineage>
</organism>
<reference evidence="1" key="1">
    <citation type="submission" date="2022-07" db="EMBL/GenBank/DDBJ databases">
        <title>Genome Sequence of Lecanicillium saksenae.</title>
        <authorList>
            <person name="Buettner E."/>
        </authorList>
    </citation>
    <scope>NUCLEOTIDE SEQUENCE</scope>
    <source>
        <strain evidence="1">VT-O1</strain>
    </source>
</reference>
<dbReference type="EMBL" id="JANAKD010001220">
    <property type="protein sequence ID" value="KAJ3481907.1"/>
    <property type="molecule type" value="Genomic_DNA"/>
</dbReference>